<dbReference type="InterPro" id="IPR051394">
    <property type="entry name" value="Glutamate_Synthase"/>
</dbReference>
<feature type="domain" description="Glutamate synthase alpha subunit C-terminal" evidence="1">
    <location>
        <begin position="1"/>
        <end position="56"/>
    </location>
</feature>
<dbReference type="SUPFAM" id="SSF69336">
    <property type="entry name" value="Alpha subunit of glutamate synthase, C-terminal domain"/>
    <property type="match status" value="1"/>
</dbReference>
<dbReference type="EMBL" id="BEXB01000021">
    <property type="protein sequence ID" value="GAY77075.1"/>
    <property type="molecule type" value="Genomic_DNA"/>
</dbReference>
<keyword evidence="2" id="KW-0560">Oxidoreductase</keyword>
<dbReference type="InterPro" id="IPR002489">
    <property type="entry name" value="Glu_synth_asu_C"/>
</dbReference>
<name>A0A4Y1ZDD5_9BACL</name>
<gene>
    <name evidence="2" type="ORF">NBRC111894_2629</name>
</gene>
<organism evidence="2 3">
    <name type="scientific">Sporolactobacillus inulinus</name>
    <dbReference type="NCBI Taxonomy" id="2078"/>
    <lineage>
        <taxon>Bacteria</taxon>
        <taxon>Bacillati</taxon>
        <taxon>Bacillota</taxon>
        <taxon>Bacilli</taxon>
        <taxon>Bacillales</taxon>
        <taxon>Sporolactobacillaceae</taxon>
        <taxon>Sporolactobacillus</taxon>
    </lineage>
</organism>
<sequence length="140" mass="15661">MTGGKVVVLGSIGRNFAAGMSGGIAYILPDGAPDQTIHRINKDMVNIEPLTDQKEQAEVYELIKNHLDHTGSPKAEQALINWKTSIQRIIKIIPRDYEAMLEQIERYEAQGLDAEQAQEEAFYLKKEGKLSVRTSTYLTV</sequence>
<dbReference type="Gene3D" id="2.160.20.60">
    <property type="entry name" value="Glutamate synthase, alpha subunit, C-terminal domain"/>
    <property type="match status" value="1"/>
</dbReference>
<comment type="caution">
    <text evidence="2">The sequence shown here is derived from an EMBL/GenBank/DDBJ whole genome shotgun (WGS) entry which is preliminary data.</text>
</comment>
<dbReference type="GO" id="GO:0004355">
    <property type="term" value="F:glutamate synthase (NADPH) activity"/>
    <property type="evidence" value="ECO:0007669"/>
    <property type="project" value="UniProtKB-EC"/>
</dbReference>
<reference evidence="2 3" key="1">
    <citation type="submission" date="2017-11" db="EMBL/GenBank/DDBJ databases">
        <title>Draft Genome Sequence of Sporolactobacillus inulinus NBRC 111894 Isolated from Koso, a Japanese Sugar-Vegetable Fermented Beverage.</title>
        <authorList>
            <person name="Chiou T.Y."/>
            <person name="Oshima K."/>
            <person name="Suda W."/>
            <person name="Hattori M."/>
            <person name="Takahashi T."/>
        </authorList>
    </citation>
    <scope>NUCLEOTIDE SEQUENCE [LARGE SCALE GENOMIC DNA]</scope>
    <source>
        <strain evidence="2 3">NBRC111894</strain>
    </source>
</reference>
<dbReference type="Proteomes" id="UP000319716">
    <property type="component" value="Unassembled WGS sequence"/>
</dbReference>
<dbReference type="PANTHER" id="PTHR43100:SF1">
    <property type="entry name" value="GLUTAMATE SYNTHASE [NADPH] SMALL CHAIN"/>
    <property type="match status" value="1"/>
</dbReference>
<dbReference type="EC" id="1.4.1.13" evidence="2"/>
<evidence type="ECO:0000313" key="2">
    <source>
        <dbReference type="EMBL" id="GAY77075.1"/>
    </source>
</evidence>
<dbReference type="PANTHER" id="PTHR43100">
    <property type="entry name" value="GLUTAMATE SYNTHASE [NADPH] SMALL CHAIN"/>
    <property type="match status" value="1"/>
</dbReference>
<protein>
    <submittedName>
        <fullName evidence="2">Glutamate synthase [NADPH] large chain</fullName>
        <ecNumber evidence="2">1.4.1.13</ecNumber>
    </submittedName>
</protein>
<accession>A0A4Y1ZDD5</accession>
<evidence type="ECO:0000259" key="1">
    <source>
        <dbReference type="Pfam" id="PF01493"/>
    </source>
</evidence>
<dbReference type="Pfam" id="PF01493">
    <property type="entry name" value="GXGXG"/>
    <property type="match status" value="1"/>
</dbReference>
<proteinExistence type="predicted"/>
<evidence type="ECO:0000313" key="3">
    <source>
        <dbReference type="Proteomes" id="UP000319716"/>
    </source>
</evidence>
<dbReference type="InterPro" id="IPR036485">
    <property type="entry name" value="Glu_synth_asu_C_sf"/>
</dbReference>
<dbReference type="AlphaFoldDB" id="A0A4Y1ZDD5"/>